<dbReference type="Proteomes" id="UP000663881">
    <property type="component" value="Unassembled WGS sequence"/>
</dbReference>
<organism evidence="3 4">
    <name type="scientific">Adineta steineri</name>
    <dbReference type="NCBI Taxonomy" id="433720"/>
    <lineage>
        <taxon>Eukaryota</taxon>
        <taxon>Metazoa</taxon>
        <taxon>Spiralia</taxon>
        <taxon>Gnathifera</taxon>
        <taxon>Rotifera</taxon>
        <taxon>Eurotatoria</taxon>
        <taxon>Bdelloidea</taxon>
        <taxon>Adinetida</taxon>
        <taxon>Adinetidae</taxon>
        <taxon>Adineta</taxon>
    </lineage>
</organism>
<reference evidence="3" key="1">
    <citation type="submission" date="2021-02" db="EMBL/GenBank/DDBJ databases">
        <authorList>
            <person name="Nowell W R."/>
        </authorList>
    </citation>
    <scope>NUCLEOTIDE SEQUENCE</scope>
</reference>
<evidence type="ECO:0000313" key="3">
    <source>
        <dbReference type="EMBL" id="CAF4169136.1"/>
    </source>
</evidence>
<evidence type="ECO:0000313" key="4">
    <source>
        <dbReference type="Proteomes" id="UP000663881"/>
    </source>
</evidence>
<accession>A0A819Z622</accession>
<gene>
    <name evidence="3" type="ORF">OKA104_LOCUS39233</name>
    <name evidence="2" type="ORF">VCS650_LOCUS39007</name>
</gene>
<proteinExistence type="predicted"/>
<comment type="caution">
    <text evidence="3">The sequence shown here is derived from an EMBL/GenBank/DDBJ whole genome shotgun (WGS) entry which is preliminary data.</text>
</comment>
<keyword evidence="1" id="KW-0732">Signal</keyword>
<evidence type="ECO:0000313" key="2">
    <source>
        <dbReference type="EMBL" id="CAF1443081.1"/>
    </source>
</evidence>
<sequence length="134" mass="15376">MSMTFFFNILDVDALATFVVWTTKNSQWNEKKSYRRRLFLMELGYDLLQSHLDRRQHQPQALQKNVRIAMQGIGLTITTSQPTIVSTATVKQSCHLCPRERDRKVITHCSSCDAPCCLDHHIVVCTICSETFLG</sequence>
<dbReference type="EMBL" id="CAJNON010001231">
    <property type="protein sequence ID" value="CAF1443081.1"/>
    <property type="molecule type" value="Genomic_DNA"/>
</dbReference>
<dbReference type="Proteomes" id="UP000663891">
    <property type="component" value="Unassembled WGS sequence"/>
</dbReference>
<feature type="signal peptide" evidence="1">
    <location>
        <begin position="1"/>
        <end position="16"/>
    </location>
</feature>
<dbReference type="EMBL" id="CAJOAY010007567">
    <property type="protein sequence ID" value="CAF4169136.1"/>
    <property type="molecule type" value="Genomic_DNA"/>
</dbReference>
<protein>
    <submittedName>
        <fullName evidence="3">Uncharacterized protein</fullName>
    </submittedName>
</protein>
<dbReference type="AlphaFoldDB" id="A0A819Z622"/>
<feature type="chain" id="PRO_5036236483" evidence="1">
    <location>
        <begin position="17"/>
        <end position="134"/>
    </location>
</feature>
<name>A0A819Z622_9BILA</name>
<evidence type="ECO:0000256" key="1">
    <source>
        <dbReference type="SAM" id="SignalP"/>
    </source>
</evidence>
<dbReference type="OrthoDB" id="10049986at2759"/>